<dbReference type="InterPro" id="IPR056924">
    <property type="entry name" value="SH3_Tf2-1"/>
</dbReference>
<evidence type="ECO:0000259" key="1">
    <source>
        <dbReference type="Pfam" id="PF24626"/>
    </source>
</evidence>
<feature type="domain" description="Tf2-1-like SH3-like" evidence="1">
    <location>
        <begin position="139"/>
        <end position="173"/>
    </location>
</feature>
<protein>
    <recommendedName>
        <fullName evidence="1">Tf2-1-like SH3-like domain-containing protein</fullName>
    </recommendedName>
</protein>
<dbReference type="PANTHER" id="PTHR46148:SF56">
    <property type="entry name" value="RETROTRANSPOSON PROTEIN"/>
    <property type="match status" value="1"/>
</dbReference>
<dbReference type="PANTHER" id="PTHR46148">
    <property type="entry name" value="CHROMO DOMAIN-CONTAINING PROTEIN"/>
    <property type="match status" value="1"/>
</dbReference>
<proteinExistence type="predicted"/>
<accession>A0AAF0U8R4</accession>
<keyword evidence="3" id="KW-1185">Reference proteome</keyword>
<name>A0AAF0U8R4_SOLVR</name>
<dbReference type="Pfam" id="PF24626">
    <property type="entry name" value="SH3_Tf2-1"/>
    <property type="match status" value="1"/>
</dbReference>
<reference evidence="2" key="1">
    <citation type="submission" date="2023-08" db="EMBL/GenBank/DDBJ databases">
        <title>A de novo genome assembly of Solanum verrucosum Schlechtendal, a Mexican diploid species geographically isolated from the other diploid A-genome species in potato relatives.</title>
        <authorList>
            <person name="Hosaka K."/>
        </authorList>
    </citation>
    <scope>NUCLEOTIDE SEQUENCE</scope>
    <source>
        <tissue evidence="2">Young leaves</tissue>
    </source>
</reference>
<sequence length="215" mass="24761">MDLNLRQRRWLELLKDYDMRFLYHPRKANVVADALSRLSMGSVAHIEDDKKELVQDVHRLVRLGFRLMDSTKLGIMVRNSSESSFVVDVKEKKGFDPTLVELKEFMLRKSLEAFSQGGDGVLRYQGHLCVPNVDDLREQILRRIGKVSYELELPNELASVHLVFHGSMLTKCVGDPTSIVPLEDFGVKENLSYEEVPVEILDRQVKKLRIKKLLP</sequence>
<gene>
    <name evidence="2" type="ORF">MTR67_034807</name>
</gene>
<evidence type="ECO:0000313" key="2">
    <source>
        <dbReference type="EMBL" id="WMV41422.1"/>
    </source>
</evidence>
<dbReference type="EMBL" id="CP133619">
    <property type="protein sequence ID" value="WMV41422.1"/>
    <property type="molecule type" value="Genomic_DNA"/>
</dbReference>
<organism evidence="2 3">
    <name type="scientific">Solanum verrucosum</name>
    <dbReference type="NCBI Taxonomy" id="315347"/>
    <lineage>
        <taxon>Eukaryota</taxon>
        <taxon>Viridiplantae</taxon>
        <taxon>Streptophyta</taxon>
        <taxon>Embryophyta</taxon>
        <taxon>Tracheophyta</taxon>
        <taxon>Spermatophyta</taxon>
        <taxon>Magnoliopsida</taxon>
        <taxon>eudicotyledons</taxon>
        <taxon>Gunneridae</taxon>
        <taxon>Pentapetalae</taxon>
        <taxon>asterids</taxon>
        <taxon>lamiids</taxon>
        <taxon>Solanales</taxon>
        <taxon>Solanaceae</taxon>
        <taxon>Solanoideae</taxon>
        <taxon>Solaneae</taxon>
        <taxon>Solanum</taxon>
    </lineage>
</organism>
<dbReference type="Proteomes" id="UP001234989">
    <property type="component" value="Chromosome 8"/>
</dbReference>
<evidence type="ECO:0000313" key="3">
    <source>
        <dbReference type="Proteomes" id="UP001234989"/>
    </source>
</evidence>
<dbReference type="AlphaFoldDB" id="A0AAF0U8R4"/>